<gene>
    <name evidence="1" type="ORF">CASFOL_034496</name>
</gene>
<keyword evidence="2" id="KW-1185">Reference proteome</keyword>
<dbReference type="EMBL" id="JAVIJP010000066">
    <property type="protein sequence ID" value="KAL3619584.1"/>
    <property type="molecule type" value="Genomic_DNA"/>
</dbReference>
<dbReference type="InterPro" id="IPR040382">
    <property type="entry name" value="NOL10/Enp2"/>
</dbReference>
<dbReference type="PANTHER" id="PTHR14927:SF0">
    <property type="entry name" value="NUCLEOLAR PROTEIN 10"/>
    <property type="match status" value="1"/>
</dbReference>
<organism evidence="1 2">
    <name type="scientific">Castilleja foliolosa</name>
    <dbReference type="NCBI Taxonomy" id="1961234"/>
    <lineage>
        <taxon>Eukaryota</taxon>
        <taxon>Viridiplantae</taxon>
        <taxon>Streptophyta</taxon>
        <taxon>Embryophyta</taxon>
        <taxon>Tracheophyta</taxon>
        <taxon>Spermatophyta</taxon>
        <taxon>Magnoliopsida</taxon>
        <taxon>eudicotyledons</taxon>
        <taxon>Gunneridae</taxon>
        <taxon>Pentapetalae</taxon>
        <taxon>asterids</taxon>
        <taxon>lamiids</taxon>
        <taxon>Lamiales</taxon>
        <taxon>Orobanchaceae</taxon>
        <taxon>Pedicularideae</taxon>
        <taxon>Castillejinae</taxon>
        <taxon>Castilleja</taxon>
    </lineage>
</organism>
<dbReference type="PANTHER" id="PTHR14927">
    <property type="entry name" value="NUCLEOLAR PROTEIN 10"/>
    <property type="match status" value="1"/>
</dbReference>
<accession>A0ABD3BR41</accession>
<name>A0ABD3BR41_9LAMI</name>
<protein>
    <submittedName>
        <fullName evidence="1">Uncharacterized protein</fullName>
    </submittedName>
</protein>
<sequence length="152" mass="17279">MIKANYKFSAGSTTKAKRKKIEISIRQTPSQTLLCHSLSLQDLWILRFLPVDVAALLEEITRRPAGHRDPMYTVAGQNRSNATWLAPKKLKALRKNPDYLQRVDLIQDLGFETATSRIRVSPDGEYVIASEFTLLKSRTEGIVTEVRKAFDF</sequence>
<evidence type="ECO:0000313" key="1">
    <source>
        <dbReference type="EMBL" id="KAL3619584.1"/>
    </source>
</evidence>
<comment type="caution">
    <text evidence="1">The sequence shown here is derived from an EMBL/GenBank/DDBJ whole genome shotgun (WGS) entry which is preliminary data.</text>
</comment>
<proteinExistence type="predicted"/>
<dbReference type="AlphaFoldDB" id="A0ABD3BR41"/>
<reference evidence="2" key="1">
    <citation type="journal article" date="2024" name="IScience">
        <title>Strigolactones Initiate the Formation of Haustorium-like Structures in Castilleja.</title>
        <authorList>
            <person name="Buerger M."/>
            <person name="Peterson D."/>
            <person name="Chory J."/>
        </authorList>
    </citation>
    <scope>NUCLEOTIDE SEQUENCE [LARGE SCALE GENOMIC DNA]</scope>
</reference>
<dbReference type="Proteomes" id="UP001632038">
    <property type="component" value="Unassembled WGS sequence"/>
</dbReference>
<evidence type="ECO:0000313" key="2">
    <source>
        <dbReference type="Proteomes" id="UP001632038"/>
    </source>
</evidence>